<accession>A0A452S5T7</accession>
<dbReference type="PANTHER" id="PTHR10052">
    <property type="entry name" value="60S RIBOSOMAL PROTEIN L18A"/>
    <property type="match status" value="1"/>
</dbReference>
<dbReference type="Proteomes" id="UP000291022">
    <property type="component" value="Unassembled WGS sequence"/>
</dbReference>
<dbReference type="InterPro" id="IPR021138">
    <property type="entry name" value="Ribosomal_eL20_eukaryotes"/>
</dbReference>
<name>A0A452S5T7_URSAM</name>
<dbReference type="GO" id="GO:0003735">
    <property type="term" value="F:structural constituent of ribosome"/>
    <property type="evidence" value="ECO:0007669"/>
    <property type="project" value="InterPro"/>
</dbReference>
<dbReference type="AlphaFoldDB" id="A0A452S5T7"/>
<dbReference type="OMA" id="CCHSHRG"/>
<dbReference type="Gene3D" id="3.10.20.10">
    <property type="match status" value="1"/>
</dbReference>
<dbReference type="GO" id="GO:0005840">
    <property type="term" value="C:ribosome"/>
    <property type="evidence" value="ECO:0007669"/>
    <property type="project" value="InterPro"/>
</dbReference>
<proteinExistence type="predicted"/>
<evidence type="ECO:0000313" key="2">
    <source>
        <dbReference type="Proteomes" id="UP000291022"/>
    </source>
</evidence>
<protein>
    <submittedName>
        <fullName evidence="1">Uncharacterized protein</fullName>
    </submittedName>
</protein>
<dbReference type="Ensembl" id="ENSUAMT00000030668.1">
    <property type="protein sequence ID" value="ENSUAMP00000027443.1"/>
    <property type="gene ID" value="ENSUAMG00000021240.1"/>
</dbReference>
<organism evidence="1 2">
    <name type="scientific">Ursus americanus</name>
    <name type="common">American black bear</name>
    <name type="synonym">Euarctos americanus</name>
    <dbReference type="NCBI Taxonomy" id="9643"/>
    <lineage>
        <taxon>Eukaryota</taxon>
        <taxon>Metazoa</taxon>
        <taxon>Chordata</taxon>
        <taxon>Craniata</taxon>
        <taxon>Vertebrata</taxon>
        <taxon>Euteleostomi</taxon>
        <taxon>Mammalia</taxon>
        <taxon>Eutheria</taxon>
        <taxon>Laurasiatheria</taxon>
        <taxon>Carnivora</taxon>
        <taxon>Caniformia</taxon>
        <taxon>Ursidae</taxon>
        <taxon>Ursus</taxon>
    </lineage>
</organism>
<dbReference type="STRING" id="9643.ENSUAMP00000027443"/>
<reference evidence="2" key="1">
    <citation type="submission" date="2016-06" db="EMBL/GenBank/DDBJ databases">
        <title>De novo assembly and RNA-Seq shows season-dependent expression and editing in black bear kidneys.</title>
        <authorList>
            <person name="Korstanje R."/>
            <person name="Srivastava A."/>
            <person name="Sarsani V.K."/>
            <person name="Sheehan S.M."/>
            <person name="Seger R.L."/>
            <person name="Barter M.E."/>
            <person name="Lindqvist C."/>
            <person name="Brody L.C."/>
            <person name="Mullikin J.C."/>
        </authorList>
    </citation>
    <scope>NUCLEOTIDE SEQUENCE [LARGE SCALE GENOMIC DNA]</scope>
</reference>
<reference evidence="1" key="2">
    <citation type="submission" date="2025-08" db="UniProtKB">
        <authorList>
            <consortium name="Ensembl"/>
        </authorList>
    </citation>
    <scope>IDENTIFICATION</scope>
</reference>
<reference evidence="1" key="3">
    <citation type="submission" date="2025-09" db="UniProtKB">
        <authorList>
            <consortium name="Ensembl"/>
        </authorList>
    </citation>
    <scope>IDENTIFICATION</scope>
</reference>
<sequence length="147" mass="16440">MSYSSPFLGGWESGESTLKASGTLQEYKKMKSSGEIVDCRQVLEKSPLWVKNVGIQLCCHSHRGSHSTGQELTAAGALTLCFEMWTLAPHWARSSQIMKVKETAARKCHRPTVKQFQDSKIKFLLPPWVLHGQGKPGFTTKRPDTFC</sequence>
<dbReference type="GO" id="GO:0006412">
    <property type="term" value="P:translation"/>
    <property type="evidence" value="ECO:0007669"/>
    <property type="project" value="InterPro"/>
</dbReference>
<dbReference type="GeneTree" id="ENSGT00390000015797"/>
<keyword evidence="2" id="KW-1185">Reference proteome</keyword>
<evidence type="ECO:0000313" key="1">
    <source>
        <dbReference type="Ensembl" id="ENSUAMP00000027443.1"/>
    </source>
</evidence>